<organism evidence="1 2">
    <name type="scientific">bacterium (Candidatus Ratteibacteria) CG23_combo_of_CG06-09_8_20_14_all_48_7</name>
    <dbReference type="NCBI Taxonomy" id="2014292"/>
    <lineage>
        <taxon>Bacteria</taxon>
        <taxon>Candidatus Ratteibacteria</taxon>
    </lineage>
</organism>
<name>A0A2G9YBB8_9BACT</name>
<dbReference type="Gene3D" id="1.10.1220.10">
    <property type="entry name" value="Met repressor-like"/>
    <property type="match status" value="1"/>
</dbReference>
<evidence type="ECO:0000313" key="1">
    <source>
        <dbReference type="EMBL" id="PIP16515.1"/>
    </source>
</evidence>
<evidence type="ECO:0000313" key="2">
    <source>
        <dbReference type="Proteomes" id="UP000230392"/>
    </source>
</evidence>
<sequence length="98" mass="11670">MAIRVEKVSVSLPKDDLRMLARYEAKLRLPRSTLFRQAVELWLAVREKEEKRKKYLAVYSNLKVRIKQLERVEEMLPLALETWPEYQKERNNHGGNSS</sequence>
<protein>
    <submittedName>
        <fullName evidence="1">Uncharacterized protein</fullName>
    </submittedName>
</protein>
<reference evidence="1 2" key="1">
    <citation type="submission" date="2017-09" db="EMBL/GenBank/DDBJ databases">
        <title>Depth-based differentiation of microbial function through sediment-hosted aquifers and enrichment of novel symbionts in the deep terrestrial subsurface.</title>
        <authorList>
            <person name="Probst A.J."/>
            <person name="Ladd B."/>
            <person name="Jarett J.K."/>
            <person name="Geller-Mcgrath D.E."/>
            <person name="Sieber C.M."/>
            <person name="Emerson J.B."/>
            <person name="Anantharaman K."/>
            <person name="Thomas B.C."/>
            <person name="Malmstrom R."/>
            <person name="Stieglmeier M."/>
            <person name="Klingl A."/>
            <person name="Woyke T."/>
            <person name="Ryan C.M."/>
            <person name="Banfield J.F."/>
        </authorList>
    </citation>
    <scope>NUCLEOTIDE SEQUENCE [LARGE SCALE GENOMIC DNA]</scope>
    <source>
        <strain evidence="1">CG23_combo_of_CG06-09_8_20_14_all_48_7</strain>
    </source>
</reference>
<dbReference type="Proteomes" id="UP000230392">
    <property type="component" value="Unassembled WGS sequence"/>
</dbReference>
<comment type="caution">
    <text evidence="1">The sequence shown here is derived from an EMBL/GenBank/DDBJ whole genome shotgun (WGS) entry which is preliminary data.</text>
</comment>
<accession>A0A2G9YBB8</accession>
<dbReference type="EMBL" id="PCRF01000081">
    <property type="protein sequence ID" value="PIP16515.1"/>
    <property type="molecule type" value="Genomic_DNA"/>
</dbReference>
<dbReference type="InterPro" id="IPR013321">
    <property type="entry name" value="Arc_rbn_hlx_hlx"/>
</dbReference>
<proteinExistence type="predicted"/>
<dbReference type="GO" id="GO:0006355">
    <property type="term" value="P:regulation of DNA-templated transcription"/>
    <property type="evidence" value="ECO:0007669"/>
    <property type="project" value="InterPro"/>
</dbReference>
<gene>
    <name evidence="1" type="ORF">COX46_01775</name>
</gene>
<dbReference type="AlphaFoldDB" id="A0A2G9YBB8"/>